<comment type="pathway">
    <text evidence="1">Phospholipid metabolism; phosphatidylethanolamine biosynthesis; phosphatidylethanolamine from ethanolamine: step 1/3.</text>
</comment>
<dbReference type="PANTHER" id="PTHR22603:SF66">
    <property type="entry name" value="ETHANOLAMINE KINASE"/>
    <property type="match status" value="1"/>
</dbReference>
<dbReference type="AlphaFoldDB" id="A0A9N9A2A2"/>
<comment type="caution">
    <text evidence="5">The sequence shown here is derived from an EMBL/GenBank/DDBJ whole genome shotgun (WGS) entry which is preliminary data.</text>
</comment>
<evidence type="ECO:0000256" key="1">
    <source>
        <dbReference type="ARBA" id="ARBA00037883"/>
    </source>
</evidence>
<keyword evidence="4" id="KW-0175">Coiled coil</keyword>
<gene>
    <name evidence="5" type="ORF">PBRASI_LOCUS3302</name>
</gene>
<dbReference type="InterPro" id="IPR011009">
    <property type="entry name" value="Kinase-like_dom_sf"/>
</dbReference>
<dbReference type="Gene3D" id="3.90.1200.10">
    <property type="match status" value="1"/>
</dbReference>
<dbReference type="GO" id="GO:0004305">
    <property type="term" value="F:ethanolamine kinase activity"/>
    <property type="evidence" value="ECO:0007669"/>
    <property type="project" value="UniProtKB-EC"/>
</dbReference>
<reference evidence="5" key="1">
    <citation type="submission" date="2021-06" db="EMBL/GenBank/DDBJ databases">
        <authorList>
            <person name="Kallberg Y."/>
            <person name="Tangrot J."/>
            <person name="Rosling A."/>
        </authorList>
    </citation>
    <scope>NUCLEOTIDE SEQUENCE</scope>
    <source>
        <strain evidence="5">BR232B</strain>
    </source>
</reference>
<protein>
    <recommendedName>
        <fullName evidence="3">ethanolamine kinase</fullName>
        <ecNumber evidence="3">2.7.1.82</ecNumber>
    </recommendedName>
</protein>
<comment type="similarity">
    <text evidence="2">Belongs to the choline/ethanolamine kinase family.</text>
</comment>
<proteinExistence type="inferred from homology"/>
<dbReference type="Gene3D" id="3.30.200.20">
    <property type="entry name" value="Phosphorylase Kinase, domain 1"/>
    <property type="match status" value="1"/>
</dbReference>
<dbReference type="PANTHER" id="PTHR22603">
    <property type="entry name" value="CHOLINE/ETHANOALAMINE KINASE"/>
    <property type="match status" value="1"/>
</dbReference>
<evidence type="ECO:0000313" key="5">
    <source>
        <dbReference type="EMBL" id="CAG8514702.1"/>
    </source>
</evidence>
<sequence length="352" mass="41026">MSHITSSLEHLDHYINTAIKTRDITVSFSDLFGGARHVIRWLFPSWMDEHLDFVQFKDGITNKLVKCTNRSLSLSVLVRVYGNRSELLIDRRQEIRNFVVLSELNLGPRLYGKFTNGLVYGFLSGDAISVTDMSRPDKSKLIAKQLAKWHGVQLAGERVSALFTTLQKWLNEVPEMYENPQVNAIFQARFNMANIREEIQSLQQELEALRSPVVFCHCDLLNANLIYNKEGDTISFIDVEYACYNYQGFDIGNHFNEFAGFECDFSLYPKKDFQKIWLHNYLSAVHPDRDPTEEEIERLYSEVNKFALASHCYWGLWALVQARLSEIDFDYMGYAIKRFDEYNKRKEEFLSL</sequence>
<dbReference type="Pfam" id="PF01633">
    <property type="entry name" value="Choline_kinase"/>
    <property type="match status" value="1"/>
</dbReference>
<evidence type="ECO:0000256" key="3">
    <source>
        <dbReference type="ARBA" id="ARBA00038874"/>
    </source>
</evidence>
<dbReference type="SUPFAM" id="SSF56112">
    <property type="entry name" value="Protein kinase-like (PK-like)"/>
    <property type="match status" value="1"/>
</dbReference>
<accession>A0A9N9A2A2</accession>
<dbReference type="OrthoDB" id="10267235at2759"/>
<dbReference type="EMBL" id="CAJVPI010000293">
    <property type="protein sequence ID" value="CAG8514702.1"/>
    <property type="molecule type" value="Genomic_DNA"/>
</dbReference>
<evidence type="ECO:0000313" key="6">
    <source>
        <dbReference type="Proteomes" id="UP000789739"/>
    </source>
</evidence>
<evidence type="ECO:0000256" key="4">
    <source>
        <dbReference type="SAM" id="Coils"/>
    </source>
</evidence>
<dbReference type="GO" id="GO:0005737">
    <property type="term" value="C:cytoplasm"/>
    <property type="evidence" value="ECO:0007669"/>
    <property type="project" value="TreeGrafter"/>
</dbReference>
<keyword evidence="6" id="KW-1185">Reference proteome</keyword>
<evidence type="ECO:0000256" key="2">
    <source>
        <dbReference type="ARBA" id="ARBA00038211"/>
    </source>
</evidence>
<feature type="coiled-coil region" evidence="4">
    <location>
        <begin position="185"/>
        <end position="212"/>
    </location>
</feature>
<dbReference type="GO" id="GO:0006646">
    <property type="term" value="P:phosphatidylethanolamine biosynthetic process"/>
    <property type="evidence" value="ECO:0007669"/>
    <property type="project" value="TreeGrafter"/>
</dbReference>
<organism evidence="5 6">
    <name type="scientific">Paraglomus brasilianum</name>
    <dbReference type="NCBI Taxonomy" id="144538"/>
    <lineage>
        <taxon>Eukaryota</taxon>
        <taxon>Fungi</taxon>
        <taxon>Fungi incertae sedis</taxon>
        <taxon>Mucoromycota</taxon>
        <taxon>Glomeromycotina</taxon>
        <taxon>Glomeromycetes</taxon>
        <taxon>Paraglomerales</taxon>
        <taxon>Paraglomeraceae</taxon>
        <taxon>Paraglomus</taxon>
    </lineage>
</organism>
<dbReference type="Proteomes" id="UP000789739">
    <property type="component" value="Unassembled WGS sequence"/>
</dbReference>
<dbReference type="CDD" id="cd05157">
    <property type="entry name" value="ETNK_euk"/>
    <property type="match status" value="1"/>
</dbReference>
<name>A0A9N9A2A2_9GLOM</name>
<dbReference type="EC" id="2.7.1.82" evidence="3"/>